<evidence type="ECO:0000313" key="1">
    <source>
        <dbReference type="EMBL" id="KAJ9122007.1"/>
    </source>
</evidence>
<reference evidence="1" key="1">
    <citation type="submission" date="2023-04" db="EMBL/GenBank/DDBJ databases">
        <title>Draft Genome sequencing of Naganishia species isolated from polar environments using Oxford Nanopore Technology.</title>
        <authorList>
            <person name="Leo P."/>
            <person name="Venkateswaran K."/>
        </authorList>
    </citation>
    <scope>NUCLEOTIDE SEQUENCE</scope>
    <source>
        <strain evidence="1">DBVPG 5303</strain>
    </source>
</reference>
<keyword evidence="2" id="KW-1185">Reference proteome</keyword>
<dbReference type="Proteomes" id="UP001234202">
    <property type="component" value="Unassembled WGS sequence"/>
</dbReference>
<comment type="caution">
    <text evidence="1">The sequence shown here is derived from an EMBL/GenBank/DDBJ whole genome shotgun (WGS) entry which is preliminary data.</text>
</comment>
<proteinExistence type="predicted"/>
<name>A0ACC2XFG9_9TREE</name>
<accession>A0ACC2XFG9</accession>
<gene>
    <name evidence="1" type="ORF">QFC24_004590</name>
</gene>
<sequence length="129" mass="14473">MATPENSPAREAYEKRYGKKQLTRMVAEWVEQRANAEWFEKHTRACAGCGTRLRPADPYHHYRTPGSSCFEKLFDADEIARFEREVVGDPAMLQGGGGGFEDELAFGMGVQVDGWVGDVFPLQGNGGWW</sequence>
<protein>
    <submittedName>
        <fullName evidence="1">Uncharacterized protein</fullName>
    </submittedName>
</protein>
<dbReference type="EMBL" id="JASBWV010000016">
    <property type="protein sequence ID" value="KAJ9122007.1"/>
    <property type="molecule type" value="Genomic_DNA"/>
</dbReference>
<organism evidence="1 2">
    <name type="scientific">Naganishia onofrii</name>
    <dbReference type="NCBI Taxonomy" id="1851511"/>
    <lineage>
        <taxon>Eukaryota</taxon>
        <taxon>Fungi</taxon>
        <taxon>Dikarya</taxon>
        <taxon>Basidiomycota</taxon>
        <taxon>Agaricomycotina</taxon>
        <taxon>Tremellomycetes</taxon>
        <taxon>Filobasidiales</taxon>
        <taxon>Filobasidiaceae</taxon>
        <taxon>Naganishia</taxon>
    </lineage>
</organism>
<evidence type="ECO:0000313" key="2">
    <source>
        <dbReference type="Proteomes" id="UP001234202"/>
    </source>
</evidence>